<dbReference type="RefSeq" id="XP_033317500.1">
    <property type="nucleotide sequence ID" value="XM_033461609.1"/>
</dbReference>
<dbReference type="GO" id="GO:0003824">
    <property type="term" value="F:catalytic activity"/>
    <property type="evidence" value="ECO:0007669"/>
    <property type="project" value="InterPro"/>
</dbReference>
<proteinExistence type="predicted"/>
<protein>
    <submittedName>
        <fullName evidence="3">Uncharacterized protein LOC117215194</fullName>
    </submittedName>
</protein>
<dbReference type="SUPFAM" id="SSF56219">
    <property type="entry name" value="DNase I-like"/>
    <property type="match status" value="1"/>
</dbReference>
<keyword evidence="2" id="KW-1185">Reference proteome</keyword>
<dbReference type="AlphaFoldDB" id="A0A6P8NSX3"/>
<gene>
    <name evidence="3" type="primary">LOC117215194</name>
</gene>
<reference evidence="3" key="1">
    <citation type="submission" date="2025-08" db="UniProtKB">
        <authorList>
            <consortium name="RefSeq"/>
        </authorList>
    </citation>
    <scope>IDENTIFICATION</scope>
    <source>
        <tissue evidence="3">Muscle</tissue>
    </source>
</reference>
<feature type="domain" description="Endonuclease/exonuclease/phosphatase" evidence="1">
    <location>
        <begin position="65"/>
        <end position="185"/>
    </location>
</feature>
<dbReference type="KEGG" id="bbif:117215194"/>
<evidence type="ECO:0000313" key="3">
    <source>
        <dbReference type="RefSeq" id="XP_033317500.1"/>
    </source>
</evidence>
<accession>A0A6P8NSX3</accession>
<name>A0A6P8NSX3_9HYME</name>
<dbReference type="Proteomes" id="UP000515164">
    <property type="component" value="Unplaced"/>
</dbReference>
<sequence length="279" mass="31780">MQCVCESRVDIVVISEPYRQLPFWFNDEGGDASIWVTLFNGKHAASETPIRNVGIVGFRVCDVFCFSGYCSPNKSKGQFNDYLKQLEGIIKEGRKRAPAIMVAGDFNAKSSVGGGGSKTDRRGTCLLDVTTRNELIPIRTTGNYSFLRNERTSFPDILSVNRRIRLSWRGSRVLGWYSASDHFYIEHKFRDNIKRVEGGAFKYLTKEMDVEGFLNKYDKYDGVYDENGFEFDETACGEGLHMSLEHTCAVDLKRRYPASAKRSANYWWSDELATLRSEL</sequence>
<dbReference type="InterPro" id="IPR036691">
    <property type="entry name" value="Endo/exonu/phosph_ase_sf"/>
</dbReference>
<dbReference type="Pfam" id="PF14529">
    <property type="entry name" value="Exo_endo_phos_2"/>
    <property type="match status" value="1"/>
</dbReference>
<dbReference type="InterPro" id="IPR005135">
    <property type="entry name" value="Endo/exonuclease/phosphatase"/>
</dbReference>
<dbReference type="GeneID" id="117215194"/>
<dbReference type="PANTHER" id="PTHR33273">
    <property type="entry name" value="DOMAIN-CONTAINING PROTEIN, PUTATIVE-RELATED"/>
    <property type="match status" value="1"/>
</dbReference>
<dbReference type="PANTHER" id="PTHR33273:SF4">
    <property type="entry name" value="ENDONUCLEASE_EXONUCLEASE_PHOSPHATASE DOMAIN-CONTAINING PROTEIN"/>
    <property type="match status" value="1"/>
</dbReference>
<organism evidence="2 3">
    <name type="scientific">Bombus bifarius</name>
    <dbReference type="NCBI Taxonomy" id="103933"/>
    <lineage>
        <taxon>Eukaryota</taxon>
        <taxon>Metazoa</taxon>
        <taxon>Ecdysozoa</taxon>
        <taxon>Arthropoda</taxon>
        <taxon>Hexapoda</taxon>
        <taxon>Insecta</taxon>
        <taxon>Pterygota</taxon>
        <taxon>Neoptera</taxon>
        <taxon>Endopterygota</taxon>
        <taxon>Hymenoptera</taxon>
        <taxon>Apocrita</taxon>
        <taxon>Aculeata</taxon>
        <taxon>Apoidea</taxon>
        <taxon>Anthophila</taxon>
        <taxon>Apidae</taxon>
        <taxon>Bombus</taxon>
        <taxon>Pyrobombus</taxon>
    </lineage>
</organism>
<evidence type="ECO:0000259" key="1">
    <source>
        <dbReference type="Pfam" id="PF14529"/>
    </source>
</evidence>
<evidence type="ECO:0000313" key="2">
    <source>
        <dbReference type="Proteomes" id="UP000515164"/>
    </source>
</evidence>
<dbReference type="Gene3D" id="3.60.10.10">
    <property type="entry name" value="Endonuclease/exonuclease/phosphatase"/>
    <property type="match status" value="1"/>
</dbReference>